<evidence type="ECO:0000313" key="1">
    <source>
        <dbReference type="EMBL" id="TBU09508.1"/>
    </source>
</evidence>
<dbReference type="Proteomes" id="UP000291404">
    <property type="component" value="Unassembled WGS sequence"/>
</dbReference>
<name>A0A4Q9LMC7_9MICR</name>
<sequence>MRDFPQPKKDNITEKQNINSAGDTHIFVTNNLQNVIDNISISIPLSSKFIESSEQQKYKGIWADKQYFMGSDATNRLKAIGEWRNYFRVTDFTSEVLKDIRSRLNDPNFYKFLVEQSFSIFKGSFELLGPSASTLSICDSKKNLTFLREIVQHNTFIRSVEDICSKYKCSLTAYYNQPSVCKNKNTSK</sequence>
<dbReference type="VEuPathDB" id="MicrosporidiaDB:CWI36_0023p0030"/>
<evidence type="ECO:0000313" key="2">
    <source>
        <dbReference type="Proteomes" id="UP000291404"/>
    </source>
</evidence>
<dbReference type="EMBL" id="PITI01000023">
    <property type="protein sequence ID" value="TBU09508.1"/>
    <property type="molecule type" value="Genomic_DNA"/>
</dbReference>
<proteinExistence type="predicted"/>
<reference evidence="1 2" key="1">
    <citation type="submission" date="2017-12" db="EMBL/GenBank/DDBJ databases">
        <authorList>
            <person name="Pombert J.-F."/>
            <person name="Haag K.L."/>
            <person name="Ebert D."/>
        </authorList>
    </citation>
    <scope>NUCLEOTIDE SEQUENCE [LARGE SCALE GENOMIC DNA]</scope>
    <source>
        <strain evidence="1">BE-OM-2</strain>
    </source>
</reference>
<organism evidence="1 2">
    <name type="scientific">Hamiltosporidium magnivora</name>
    <dbReference type="NCBI Taxonomy" id="148818"/>
    <lineage>
        <taxon>Eukaryota</taxon>
        <taxon>Fungi</taxon>
        <taxon>Fungi incertae sedis</taxon>
        <taxon>Microsporidia</taxon>
        <taxon>Dubosqiidae</taxon>
        <taxon>Hamiltosporidium</taxon>
    </lineage>
</organism>
<accession>A0A4Q9LMC7</accession>
<dbReference type="VEuPathDB" id="MicrosporidiaDB:CWI39_0399p0010"/>
<dbReference type="AlphaFoldDB" id="A0A4Q9LMC7"/>
<keyword evidence="2" id="KW-1185">Reference proteome</keyword>
<gene>
    <name evidence="1" type="ORF">CWI36_0023p0030</name>
</gene>
<comment type="caution">
    <text evidence="1">The sequence shown here is derived from an EMBL/GenBank/DDBJ whole genome shotgun (WGS) entry which is preliminary data.</text>
</comment>
<protein>
    <submittedName>
        <fullName evidence="1">Uncharacterized protein</fullName>
    </submittedName>
</protein>